<comment type="caution">
    <text evidence="1">The sequence shown here is derived from an EMBL/GenBank/DDBJ whole genome shotgun (WGS) entry which is preliminary data.</text>
</comment>
<proteinExistence type="predicted"/>
<protein>
    <submittedName>
        <fullName evidence="1">Uncharacterized protein</fullName>
    </submittedName>
</protein>
<name>A0ABV2NT92_9HYPH</name>
<evidence type="ECO:0000313" key="2">
    <source>
        <dbReference type="Proteomes" id="UP001549119"/>
    </source>
</evidence>
<gene>
    <name evidence="1" type="ORF">ABIC20_007073</name>
</gene>
<dbReference type="Proteomes" id="UP001549119">
    <property type="component" value="Unassembled WGS sequence"/>
</dbReference>
<keyword evidence="2" id="KW-1185">Reference proteome</keyword>
<reference evidence="1 2" key="1">
    <citation type="submission" date="2024-06" db="EMBL/GenBank/DDBJ databases">
        <title>Genomics of switchgrass bacterial isolates.</title>
        <authorList>
            <person name="Shade A."/>
        </authorList>
    </citation>
    <scope>NUCLEOTIDE SEQUENCE [LARGE SCALE GENOMIC DNA]</scope>
    <source>
        <strain evidence="1 2">PvP084</strain>
    </source>
</reference>
<dbReference type="EMBL" id="JBEPNW010000003">
    <property type="protein sequence ID" value="MET3869695.1"/>
    <property type="molecule type" value="Genomic_DNA"/>
</dbReference>
<sequence length="166" mass="17258">MRAGCGLAACARLAGRKPCVACSLLFGSAGNLLLRLLGSQTVGLGRGAGPRGLDLSLVLDRGGQTNGFPFGCPEVSRLDDRVPRGLPSEEARIVGRGARPEPGQCGLPRSGRLCETIDEVIGFQRFHEFSAGAPDVGPGGGTWMKPLRDGNGFDGRLGLTRETQAA</sequence>
<evidence type="ECO:0000313" key="1">
    <source>
        <dbReference type="EMBL" id="MET3869695.1"/>
    </source>
</evidence>
<accession>A0ABV2NT92</accession>
<organism evidence="1 2">
    <name type="scientific">Methylobacterium radiotolerans</name>
    <dbReference type="NCBI Taxonomy" id="31998"/>
    <lineage>
        <taxon>Bacteria</taxon>
        <taxon>Pseudomonadati</taxon>
        <taxon>Pseudomonadota</taxon>
        <taxon>Alphaproteobacteria</taxon>
        <taxon>Hyphomicrobiales</taxon>
        <taxon>Methylobacteriaceae</taxon>
        <taxon>Methylobacterium</taxon>
    </lineage>
</organism>